<proteinExistence type="predicted"/>
<dbReference type="RefSeq" id="WP_213258141.1">
    <property type="nucleotide sequence ID" value="NZ_JAGYWA010000004.1"/>
</dbReference>
<sequence>MELEKLQQKSIDTIDFVKKIDPEIEKIFMDNYKNIGIEELTKSFLLDLKTFEEILKNNKSKMFCKFYFIQKGRALNLGLSFSDNEECDIKANNLIDDDVLYILENDSITKKDFREMKIDFVNGIGAKLPTHPKNKKDTLISYSLNEINFYLEEMRLNIPDIYSLKFNMFKYSPTNKDPKLSDRFTERKNRIAFCVHAIFNKKNGLYGESEGYDLGNLKP</sequence>
<accession>A0ABV9PDQ5</accession>
<dbReference type="EMBL" id="JBHSGV010000004">
    <property type="protein sequence ID" value="MFC4748152.1"/>
    <property type="molecule type" value="Genomic_DNA"/>
</dbReference>
<keyword evidence="2" id="KW-1185">Reference proteome</keyword>
<protein>
    <submittedName>
        <fullName evidence="1">Uncharacterized protein</fullName>
    </submittedName>
</protein>
<reference evidence="2" key="1">
    <citation type="journal article" date="2019" name="Int. J. Syst. Evol. Microbiol.">
        <title>The Global Catalogue of Microorganisms (GCM) 10K type strain sequencing project: providing services to taxonomists for standard genome sequencing and annotation.</title>
        <authorList>
            <consortium name="The Broad Institute Genomics Platform"/>
            <consortium name="The Broad Institute Genome Sequencing Center for Infectious Disease"/>
            <person name="Wu L."/>
            <person name="Ma J."/>
        </authorList>
    </citation>
    <scope>NUCLEOTIDE SEQUENCE [LARGE SCALE GENOMIC DNA]</scope>
    <source>
        <strain evidence="2">WYCCWR 13023</strain>
    </source>
</reference>
<comment type="caution">
    <text evidence="1">The sequence shown here is derived from an EMBL/GenBank/DDBJ whole genome shotgun (WGS) entry which is preliminary data.</text>
</comment>
<evidence type="ECO:0000313" key="2">
    <source>
        <dbReference type="Proteomes" id="UP001595935"/>
    </source>
</evidence>
<dbReference type="Proteomes" id="UP001595935">
    <property type="component" value="Unassembled WGS sequence"/>
</dbReference>
<organism evidence="1 2">
    <name type="scientific">Flavobacterium branchiicola</name>
    <dbReference type="NCBI Taxonomy" id="1114875"/>
    <lineage>
        <taxon>Bacteria</taxon>
        <taxon>Pseudomonadati</taxon>
        <taxon>Bacteroidota</taxon>
        <taxon>Flavobacteriia</taxon>
        <taxon>Flavobacteriales</taxon>
        <taxon>Flavobacteriaceae</taxon>
        <taxon>Flavobacterium</taxon>
    </lineage>
</organism>
<gene>
    <name evidence="1" type="ORF">ACFO5S_11885</name>
</gene>
<name>A0ABV9PDQ5_9FLAO</name>
<evidence type="ECO:0000313" key="1">
    <source>
        <dbReference type="EMBL" id="MFC4748152.1"/>
    </source>
</evidence>